<keyword evidence="4" id="KW-0255">Endonuclease</keyword>
<keyword evidence="6 8" id="KW-0695">RNA-directed DNA polymerase</keyword>
<evidence type="ECO:0000256" key="6">
    <source>
        <dbReference type="ARBA" id="ARBA00022918"/>
    </source>
</evidence>
<keyword evidence="9" id="KW-1185">Reference proteome</keyword>
<evidence type="ECO:0000256" key="5">
    <source>
        <dbReference type="ARBA" id="ARBA00022801"/>
    </source>
</evidence>
<dbReference type="Gene3D" id="3.10.10.10">
    <property type="entry name" value="HIV Type 1 Reverse Transcriptase, subunit A, domain 1"/>
    <property type="match status" value="1"/>
</dbReference>
<reference evidence="8" key="2">
    <citation type="submission" date="2022-01" db="EMBL/GenBank/DDBJ databases">
        <authorList>
            <person name="Yamashiro T."/>
            <person name="Shiraishi A."/>
            <person name="Satake H."/>
            <person name="Nakayama K."/>
        </authorList>
    </citation>
    <scope>NUCLEOTIDE SEQUENCE</scope>
</reference>
<dbReference type="SUPFAM" id="SSF56672">
    <property type="entry name" value="DNA/RNA polymerases"/>
    <property type="match status" value="2"/>
</dbReference>
<evidence type="ECO:0000256" key="3">
    <source>
        <dbReference type="ARBA" id="ARBA00022722"/>
    </source>
</evidence>
<evidence type="ECO:0000256" key="1">
    <source>
        <dbReference type="ARBA" id="ARBA00022679"/>
    </source>
</evidence>
<dbReference type="CDD" id="cd01647">
    <property type="entry name" value="RT_LTR"/>
    <property type="match status" value="1"/>
</dbReference>
<dbReference type="InterPro" id="IPR043502">
    <property type="entry name" value="DNA/RNA_pol_sf"/>
</dbReference>
<dbReference type="PANTHER" id="PTHR48475:SF1">
    <property type="entry name" value="RNASE H TYPE-1 DOMAIN-CONTAINING PROTEIN"/>
    <property type="match status" value="1"/>
</dbReference>
<dbReference type="Proteomes" id="UP001151760">
    <property type="component" value="Unassembled WGS sequence"/>
</dbReference>
<comment type="caution">
    <text evidence="8">The sequence shown here is derived from an EMBL/GenBank/DDBJ whole genome shotgun (WGS) entry which is preliminary data.</text>
</comment>
<evidence type="ECO:0000256" key="4">
    <source>
        <dbReference type="ARBA" id="ARBA00022759"/>
    </source>
</evidence>
<evidence type="ECO:0000313" key="8">
    <source>
        <dbReference type="EMBL" id="GJT01371.1"/>
    </source>
</evidence>
<evidence type="ECO:0000256" key="2">
    <source>
        <dbReference type="ARBA" id="ARBA00022695"/>
    </source>
</evidence>
<dbReference type="InterPro" id="IPR041373">
    <property type="entry name" value="RT_RNaseH"/>
</dbReference>
<organism evidence="8 9">
    <name type="scientific">Tanacetum coccineum</name>
    <dbReference type="NCBI Taxonomy" id="301880"/>
    <lineage>
        <taxon>Eukaryota</taxon>
        <taxon>Viridiplantae</taxon>
        <taxon>Streptophyta</taxon>
        <taxon>Embryophyta</taxon>
        <taxon>Tracheophyta</taxon>
        <taxon>Spermatophyta</taxon>
        <taxon>Magnoliopsida</taxon>
        <taxon>eudicotyledons</taxon>
        <taxon>Gunneridae</taxon>
        <taxon>Pentapetalae</taxon>
        <taxon>asterids</taxon>
        <taxon>campanulids</taxon>
        <taxon>Asterales</taxon>
        <taxon>Asteraceae</taxon>
        <taxon>Asteroideae</taxon>
        <taxon>Anthemideae</taxon>
        <taxon>Anthemidinae</taxon>
        <taxon>Tanacetum</taxon>
    </lineage>
</organism>
<gene>
    <name evidence="8" type="ORF">Tco_0822540</name>
</gene>
<accession>A0ABQ5AFC6</accession>
<protein>
    <submittedName>
        <fullName evidence="8">Reverse transcriptase domain-containing protein</fullName>
    </submittedName>
</protein>
<proteinExistence type="predicted"/>
<dbReference type="Gene3D" id="3.30.70.270">
    <property type="match status" value="1"/>
</dbReference>
<dbReference type="Pfam" id="PF17917">
    <property type="entry name" value="RT_RNaseH"/>
    <property type="match status" value="1"/>
</dbReference>
<keyword evidence="1" id="KW-0808">Transferase</keyword>
<feature type="domain" description="Reverse transcriptase RNase H-like" evidence="7">
    <location>
        <begin position="2"/>
        <end position="95"/>
    </location>
</feature>
<sequence>MHLAASKESISVVLAAKRNEGWTPIYFISKVLQGAELNYPALEKLVLALVHETRRLQRYFQAYMITVLTNTSIKQMLTGPKKTRRVAKWAIELGEHDIVFLRKNEKETHVDFLVEIPLEDNKKEEKSKEVIDSYSKWRLSTDGASNSDGSRVGLMLIDPEDINKACPKDCYPLPEIDWKIESISGFCLKCFLDAYKGYHQIQIAEEDKDKTAFYTGEGVFCYKKMQFGLKNARATY</sequence>
<dbReference type="EMBL" id="BQNB010012265">
    <property type="protein sequence ID" value="GJT01371.1"/>
    <property type="molecule type" value="Genomic_DNA"/>
</dbReference>
<dbReference type="PANTHER" id="PTHR48475">
    <property type="entry name" value="RIBONUCLEASE H"/>
    <property type="match status" value="1"/>
</dbReference>
<name>A0ABQ5AFC6_9ASTR</name>
<dbReference type="InterPro" id="IPR043128">
    <property type="entry name" value="Rev_trsase/Diguanyl_cyclase"/>
</dbReference>
<evidence type="ECO:0000259" key="7">
    <source>
        <dbReference type="Pfam" id="PF17917"/>
    </source>
</evidence>
<reference evidence="8" key="1">
    <citation type="journal article" date="2022" name="Int. J. Mol. Sci.">
        <title>Draft Genome of Tanacetum Coccineum: Genomic Comparison of Closely Related Tanacetum-Family Plants.</title>
        <authorList>
            <person name="Yamashiro T."/>
            <person name="Shiraishi A."/>
            <person name="Nakayama K."/>
            <person name="Satake H."/>
        </authorList>
    </citation>
    <scope>NUCLEOTIDE SEQUENCE</scope>
</reference>
<keyword evidence="5" id="KW-0378">Hydrolase</keyword>
<keyword evidence="2" id="KW-0548">Nucleotidyltransferase</keyword>
<evidence type="ECO:0000313" key="9">
    <source>
        <dbReference type="Proteomes" id="UP001151760"/>
    </source>
</evidence>
<keyword evidence="3" id="KW-0540">Nuclease</keyword>
<dbReference type="GO" id="GO:0003964">
    <property type="term" value="F:RNA-directed DNA polymerase activity"/>
    <property type="evidence" value="ECO:0007669"/>
    <property type="project" value="UniProtKB-KW"/>
</dbReference>